<dbReference type="PROSITE" id="PS51037">
    <property type="entry name" value="YEATS"/>
    <property type="match status" value="1"/>
</dbReference>
<dbReference type="AlphaFoldDB" id="A0A1Y3EAI6"/>
<feature type="compositionally biased region" description="Basic residues" evidence="3">
    <location>
        <begin position="354"/>
        <end position="365"/>
    </location>
</feature>
<accession>A0A1Y3EAI6</accession>
<feature type="compositionally biased region" description="Polar residues" evidence="3">
    <location>
        <begin position="74"/>
        <end position="93"/>
    </location>
</feature>
<evidence type="ECO:0000256" key="1">
    <source>
        <dbReference type="ARBA" id="ARBA00023242"/>
    </source>
</evidence>
<feature type="region of interest" description="Disordered" evidence="3">
    <location>
        <begin position="346"/>
        <end position="365"/>
    </location>
</feature>
<feature type="non-terminal residue" evidence="5">
    <location>
        <position position="1"/>
    </location>
</feature>
<feature type="region of interest" description="Disordered" evidence="3">
    <location>
        <begin position="172"/>
        <end position="201"/>
    </location>
</feature>
<dbReference type="Pfam" id="PF17793">
    <property type="entry name" value="AHD"/>
    <property type="match status" value="1"/>
</dbReference>
<dbReference type="GO" id="GO:0005634">
    <property type="term" value="C:nucleus"/>
    <property type="evidence" value="ECO:0007669"/>
    <property type="project" value="UniProtKB-SubCell"/>
</dbReference>
<dbReference type="Proteomes" id="UP000243006">
    <property type="component" value="Unassembled WGS sequence"/>
</dbReference>
<feature type="domain" description="YEATS" evidence="4">
    <location>
        <begin position="1"/>
        <end position="69"/>
    </location>
</feature>
<comment type="subcellular location">
    <subcellularLocation>
        <location evidence="2">Nucleus</location>
    </subcellularLocation>
</comment>
<protein>
    <recommendedName>
        <fullName evidence="4">YEATS domain-containing protein</fullName>
    </recommendedName>
</protein>
<dbReference type="InterPro" id="IPR038704">
    <property type="entry name" value="YEAST_sf"/>
</dbReference>
<dbReference type="Gene3D" id="2.60.40.1970">
    <property type="entry name" value="YEATS domain"/>
    <property type="match status" value="1"/>
</dbReference>
<evidence type="ECO:0000259" key="4">
    <source>
        <dbReference type="PROSITE" id="PS51037"/>
    </source>
</evidence>
<keyword evidence="1 2" id="KW-0539">Nucleus</keyword>
<feature type="region of interest" description="Disordered" evidence="3">
    <location>
        <begin position="70"/>
        <end position="94"/>
    </location>
</feature>
<dbReference type="Pfam" id="PF03366">
    <property type="entry name" value="YEATS"/>
    <property type="match status" value="1"/>
</dbReference>
<dbReference type="InterPro" id="IPR040930">
    <property type="entry name" value="AF-9_AHD"/>
</dbReference>
<sequence length="365" mass="40608">VTSPPFEVTETGYAGFVIPITIYLAHCKREYYVEYDMNLRYVPDDRIHILKAIELKNPTPALRQLVQRSMPDHLSNSSKPRQPVTSHPTSSFQDLFGEPIQVNSLEKYKISKNSMSKSSKNKKTTPTITTSGSSTVSIVQRSSAEESEFRPSLKLTVKGLKASQIIPDKEKKVKLSNGNLDSGLVDSKSMEKSPPKPPSQKKLMLADFDFITGKPLLSVQQDVDKSILKKKIKIKKRQKSDSGLDTDSTDNSSMGTFKSPLSKPAIATVGQHVDEKSAAKSVEKKKQNSNAKIQSLKDESIAQKIVDIIVKHTNFNVVSPHFLEFDLSQIERPVINSMLAYFNVEKSPDDTPNAKKRKLNKSAAC</sequence>
<name>A0A1Y3EAI6_9BILA</name>
<evidence type="ECO:0000256" key="3">
    <source>
        <dbReference type="SAM" id="MobiDB-lite"/>
    </source>
</evidence>
<comment type="caution">
    <text evidence="5">The sequence shown here is derived from an EMBL/GenBank/DDBJ whole genome shotgun (WGS) entry which is preliminary data.</text>
</comment>
<dbReference type="Gene3D" id="1.20.1270.290">
    <property type="match status" value="1"/>
</dbReference>
<evidence type="ECO:0000313" key="6">
    <source>
        <dbReference type="Proteomes" id="UP000243006"/>
    </source>
</evidence>
<dbReference type="InterPro" id="IPR055129">
    <property type="entry name" value="YEATS_dom"/>
</dbReference>
<feature type="compositionally biased region" description="Polar residues" evidence="3">
    <location>
        <begin position="243"/>
        <end position="256"/>
    </location>
</feature>
<evidence type="ECO:0000256" key="2">
    <source>
        <dbReference type="PROSITE-ProRule" id="PRU00376"/>
    </source>
</evidence>
<feature type="region of interest" description="Disordered" evidence="3">
    <location>
        <begin position="112"/>
        <end position="136"/>
    </location>
</feature>
<proteinExistence type="predicted"/>
<gene>
    <name evidence="5" type="ORF">D917_04299</name>
</gene>
<dbReference type="EMBL" id="LVZM01023191">
    <property type="protein sequence ID" value="OUC40178.1"/>
    <property type="molecule type" value="Genomic_DNA"/>
</dbReference>
<feature type="region of interest" description="Disordered" evidence="3">
    <location>
        <begin position="238"/>
        <end position="293"/>
    </location>
</feature>
<evidence type="ECO:0000313" key="5">
    <source>
        <dbReference type="EMBL" id="OUC40178.1"/>
    </source>
</evidence>
<organism evidence="5 6">
    <name type="scientific">Trichinella nativa</name>
    <dbReference type="NCBI Taxonomy" id="6335"/>
    <lineage>
        <taxon>Eukaryota</taxon>
        <taxon>Metazoa</taxon>
        <taxon>Ecdysozoa</taxon>
        <taxon>Nematoda</taxon>
        <taxon>Enoplea</taxon>
        <taxon>Dorylaimia</taxon>
        <taxon>Trichinellida</taxon>
        <taxon>Trichinellidae</taxon>
        <taxon>Trichinella</taxon>
    </lineage>
</organism>
<reference evidence="5 6" key="1">
    <citation type="submission" date="2015-04" db="EMBL/GenBank/DDBJ databases">
        <title>Draft genome of the roundworm Trichinella nativa.</title>
        <authorList>
            <person name="Mitreva M."/>
        </authorList>
    </citation>
    <scope>NUCLEOTIDE SEQUENCE [LARGE SCALE GENOMIC DNA]</scope>
    <source>
        <strain evidence="5 6">ISS45</strain>
    </source>
</reference>
<feature type="compositionally biased region" description="Basic and acidic residues" evidence="3">
    <location>
        <begin position="272"/>
        <end position="286"/>
    </location>
</feature>